<dbReference type="InterPro" id="IPR000629">
    <property type="entry name" value="RNA-helicase_DEAD-box_CS"/>
</dbReference>
<evidence type="ECO:0000259" key="10">
    <source>
        <dbReference type="PROSITE" id="PS51192"/>
    </source>
</evidence>
<evidence type="ECO:0000256" key="2">
    <source>
        <dbReference type="ARBA" id="ARBA00022741"/>
    </source>
</evidence>
<dbReference type="eggNOG" id="KOG0335">
    <property type="taxonomic scope" value="Eukaryota"/>
</dbReference>
<comment type="catalytic activity">
    <reaction evidence="6">
        <text>ATP + H2O = ADP + phosphate + H(+)</text>
        <dbReference type="Rhea" id="RHEA:13065"/>
        <dbReference type="ChEBI" id="CHEBI:15377"/>
        <dbReference type="ChEBI" id="CHEBI:15378"/>
        <dbReference type="ChEBI" id="CHEBI:30616"/>
        <dbReference type="ChEBI" id="CHEBI:43474"/>
        <dbReference type="ChEBI" id="CHEBI:456216"/>
        <dbReference type="EC" id="3.6.4.13"/>
    </reaction>
</comment>
<dbReference type="STRING" id="1287681.M7SQY7"/>
<dbReference type="Proteomes" id="UP000012174">
    <property type="component" value="Unassembled WGS sequence"/>
</dbReference>
<dbReference type="InterPro" id="IPR011545">
    <property type="entry name" value="DEAD/DEAH_box_helicase_dom"/>
</dbReference>
<dbReference type="PROSITE" id="PS51195">
    <property type="entry name" value="Q_MOTIF"/>
    <property type="match status" value="1"/>
</dbReference>
<dbReference type="GO" id="GO:0016787">
    <property type="term" value="F:hydrolase activity"/>
    <property type="evidence" value="ECO:0007669"/>
    <property type="project" value="UniProtKB-KW"/>
</dbReference>
<dbReference type="HOGENOM" id="CLU_003041_1_5_1"/>
<feature type="region of interest" description="Disordered" evidence="9">
    <location>
        <begin position="526"/>
        <end position="623"/>
    </location>
</feature>
<feature type="compositionally biased region" description="Gly residues" evidence="9">
    <location>
        <begin position="545"/>
        <end position="564"/>
    </location>
</feature>
<dbReference type="EMBL" id="KB706557">
    <property type="protein sequence ID" value="EMR66918.1"/>
    <property type="molecule type" value="Genomic_DNA"/>
</dbReference>
<keyword evidence="14" id="KW-1185">Reference proteome</keyword>
<dbReference type="SMART" id="SM00487">
    <property type="entry name" value="DEXDc"/>
    <property type="match status" value="1"/>
</dbReference>
<sequence length="623" mass="68032">MSGWDDLNAVKASLPEGGSADPAPATNEAPVEAAPKRTQPSEPWVEKTAYEYEEAGDRNWDGNARVYEWDGEEGDIGPEHPQLENILFGLPEERNPVGINFTEIAQINVTQEGIKRIQPMNSFETAGLHPAMLRNIELSGYKVPTPIQKYCIPAIKMGHDLIAIAQTGSGKTAGYLIPILSLLMGKAKKLAAPRPSPQQYEDNMGRRVRAEPLVVIICPARELAIQIFNEARKFCYRTMLRPCVVYGGGPLGEQIGQLQRGCDVLVASPGRLIDMMNRPDVLSLRRVKYMVIDEADEMLESDWEEELNQILSGGEQEEGNVKYMLFSATFPVAVRQLAKTHLSEAHIRIRVGRIGSTHQNITQDIVWVEPQFKKQALLDLIYGMKPGRTIIFVNSKRMADEIDDYLFHHELPSTSMHADRTQREREDSMRAFRSGKAPLLVTTGVTARGIDVRNVTHVINYDLPSMDHGGIQEYVHRIGRTGRIGHTGDATSFFTERDDAIAPLLTLTLMETKQQVPDFLQQYIPEGGDLKFEPDTDEELENQKNGGGGGDGAWGDSGAGGGDVNAGDANAGDAWGAPAANDPGSTAKDADSQPGSQDWGAGNAASGADSWDAGTTGGGDTAW</sequence>
<dbReference type="GO" id="GO:0003676">
    <property type="term" value="F:nucleic acid binding"/>
    <property type="evidence" value="ECO:0007669"/>
    <property type="project" value="InterPro"/>
</dbReference>
<feature type="domain" description="Helicase C-terminal" evidence="11">
    <location>
        <begin position="376"/>
        <end position="524"/>
    </location>
</feature>
<dbReference type="SUPFAM" id="SSF52540">
    <property type="entry name" value="P-loop containing nucleoside triphosphate hydrolases"/>
    <property type="match status" value="1"/>
</dbReference>
<dbReference type="GO" id="GO:0003724">
    <property type="term" value="F:RNA helicase activity"/>
    <property type="evidence" value="ECO:0007669"/>
    <property type="project" value="UniProtKB-EC"/>
</dbReference>
<dbReference type="InterPro" id="IPR014001">
    <property type="entry name" value="Helicase_ATP-bd"/>
</dbReference>
<dbReference type="PROSITE" id="PS51194">
    <property type="entry name" value="HELICASE_CTER"/>
    <property type="match status" value="1"/>
</dbReference>
<dbReference type="OMA" id="ADEIDDY"/>
<evidence type="ECO:0000256" key="6">
    <source>
        <dbReference type="ARBA" id="ARBA00047984"/>
    </source>
</evidence>
<organism evidence="13 14">
    <name type="scientific">Eutypa lata (strain UCR-EL1)</name>
    <name type="common">Grapevine dieback disease fungus</name>
    <name type="synonym">Eutypa armeniacae</name>
    <dbReference type="NCBI Taxonomy" id="1287681"/>
    <lineage>
        <taxon>Eukaryota</taxon>
        <taxon>Fungi</taxon>
        <taxon>Dikarya</taxon>
        <taxon>Ascomycota</taxon>
        <taxon>Pezizomycotina</taxon>
        <taxon>Sordariomycetes</taxon>
        <taxon>Xylariomycetidae</taxon>
        <taxon>Xylariales</taxon>
        <taxon>Diatrypaceae</taxon>
        <taxon>Eutypa</taxon>
    </lineage>
</organism>
<dbReference type="Pfam" id="PF00270">
    <property type="entry name" value="DEAD"/>
    <property type="match status" value="1"/>
</dbReference>
<dbReference type="PANTHER" id="PTHR47958">
    <property type="entry name" value="ATP-DEPENDENT RNA HELICASE DBP3"/>
    <property type="match status" value="1"/>
</dbReference>
<proteinExistence type="inferred from homology"/>
<dbReference type="Pfam" id="PF00271">
    <property type="entry name" value="Helicase_C"/>
    <property type="match status" value="1"/>
</dbReference>
<feature type="compositionally biased region" description="Low complexity" evidence="9">
    <location>
        <begin position="565"/>
        <end position="584"/>
    </location>
</feature>
<comment type="similarity">
    <text evidence="8">Belongs to the DEAD box helicase family.</text>
</comment>
<keyword evidence="5 8" id="KW-0067">ATP-binding</keyword>
<evidence type="ECO:0000256" key="8">
    <source>
        <dbReference type="RuleBase" id="RU000492"/>
    </source>
</evidence>
<dbReference type="PROSITE" id="PS51192">
    <property type="entry name" value="HELICASE_ATP_BIND_1"/>
    <property type="match status" value="1"/>
</dbReference>
<dbReference type="Gene3D" id="3.40.50.300">
    <property type="entry name" value="P-loop containing nucleotide triphosphate hydrolases"/>
    <property type="match status" value="2"/>
</dbReference>
<accession>M7SQY7</accession>
<dbReference type="GO" id="GO:0005524">
    <property type="term" value="F:ATP binding"/>
    <property type="evidence" value="ECO:0007669"/>
    <property type="project" value="UniProtKB-KW"/>
</dbReference>
<evidence type="ECO:0000256" key="4">
    <source>
        <dbReference type="ARBA" id="ARBA00022806"/>
    </source>
</evidence>
<gene>
    <name evidence="13" type="ORF">UCREL1_6088</name>
</gene>
<reference evidence="14" key="1">
    <citation type="journal article" date="2013" name="Genome Announc.">
        <title>Draft genome sequence of the grapevine dieback fungus Eutypa lata UCR-EL1.</title>
        <authorList>
            <person name="Blanco-Ulate B."/>
            <person name="Rolshausen P.E."/>
            <person name="Cantu D."/>
        </authorList>
    </citation>
    <scope>NUCLEOTIDE SEQUENCE [LARGE SCALE GENOMIC DNA]</scope>
    <source>
        <strain evidence="14">UCR-EL1</strain>
    </source>
</reference>
<evidence type="ECO:0000259" key="12">
    <source>
        <dbReference type="PROSITE" id="PS51195"/>
    </source>
</evidence>
<dbReference type="InterPro" id="IPR027417">
    <property type="entry name" value="P-loop_NTPase"/>
</dbReference>
<evidence type="ECO:0000256" key="1">
    <source>
        <dbReference type="ARBA" id="ARBA00012552"/>
    </source>
</evidence>
<keyword evidence="2 8" id="KW-0547">Nucleotide-binding</keyword>
<dbReference type="InterPro" id="IPR014014">
    <property type="entry name" value="RNA_helicase_DEAD_Q_motif"/>
</dbReference>
<evidence type="ECO:0000256" key="3">
    <source>
        <dbReference type="ARBA" id="ARBA00022801"/>
    </source>
</evidence>
<dbReference type="AlphaFoldDB" id="M7SQY7"/>
<evidence type="ECO:0000256" key="5">
    <source>
        <dbReference type="ARBA" id="ARBA00022840"/>
    </source>
</evidence>
<protein>
    <recommendedName>
        <fullName evidence="1">RNA helicase</fullName>
        <ecNumber evidence="1">3.6.4.13</ecNumber>
    </recommendedName>
</protein>
<keyword evidence="3 8" id="KW-0378">Hydrolase</keyword>
<keyword evidence="4 8" id="KW-0347">Helicase</keyword>
<feature type="region of interest" description="Disordered" evidence="9">
    <location>
        <begin position="1"/>
        <end position="47"/>
    </location>
</feature>
<dbReference type="EC" id="3.6.4.13" evidence="1"/>
<feature type="domain" description="Helicase ATP-binding" evidence="10">
    <location>
        <begin position="152"/>
        <end position="348"/>
    </location>
</feature>
<dbReference type="KEGG" id="ela:UCREL1_6088"/>
<evidence type="ECO:0000313" key="13">
    <source>
        <dbReference type="EMBL" id="EMR66918.1"/>
    </source>
</evidence>
<evidence type="ECO:0000313" key="14">
    <source>
        <dbReference type="Proteomes" id="UP000012174"/>
    </source>
</evidence>
<dbReference type="CDD" id="cd18787">
    <property type="entry name" value="SF2_C_DEAD"/>
    <property type="match status" value="1"/>
</dbReference>
<name>M7SQY7_EUTLA</name>
<evidence type="ECO:0000256" key="7">
    <source>
        <dbReference type="PROSITE-ProRule" id="PRU00552"/>
    </source>
</evidence>
<dbReference type="InterPro" id="IPR001650">
    <property type="entry name" value="Helicase_C-like"/>
</dbReference>
<feature type="short sequence motif" description="Q motif" evidence="7">
    <location>
        <begin position="121"/>
        <end position="149"/>
    </location>
</feature>
<dbReference type="PROSITE" id="PS00039">
    <property type="entry name" value="DEAD_ATP_HELICASE"/>
    <property type="match status" value="1"/>
</dbReference>
<dbReference type="SMART" id="SM00490">
    <property type="entry name" value="HELICc"/>
    <property type="match status" value="1"/>
</dbReference>
<evidence type="ECO:0000256" key="9">
    <source>
        <dbReference type="SAM" id="MobiDB-lite"/>
    </source>
</evidence>
<dbReference type="OrthoDB" id="196131at2759"/>
<evidence type="ECO:0000259" key="11">
    <source>
        <dbReference type="PROSITE" id="PS51194"/>
    </source>
</evidence>
<feature type="domain" description="DEAD-box RNA helicase Q" evidence="12">
    <location>
        <begin position="121"/>
        <end position="149"/>
    </location>
</feature>